<dbReference type="AlphaFoldDB" id="A0ABD3AMV0"/>
<feature type="domain" description="DYW" evidence="2">
    <location>
        <begin position="69"/>
        <end position="118"/>
    </location>
</feature>
<dbReference type="InterPro" id="IPR046960">
    <property type="entry name" value="PPR_At4g14850-like_plant"/>
</dbReference>
<comment type="caution">
    <text evidence="3">The sequence shown here is derived from an EMBL/GenBank/DDBJ whole genome shotgun (WGS) entry which is preliminary data.</text>
</comment>
<evidence type="ECO:0000256" key="1">
    <source>
        <dbReference type="ARBA" id="ARBA00006643"/>
    </source>
</evidence>
<name>A0ABD3AMV0_9GENT</name>
<accession>A0ABD3AMV0</accession>
<dbReference type="Pfam" id="PF20431">
    <property type="entry name" value="E_motif"/>
    <property type="match status" value="1"/>
</dbReference>
<proteinExistence type="inferred from homology"/>
<comment type="similarity">
    <text evidence="1">Belongs to the PPR family. PCMP-H subfamily.</text>
</comment>
<sequence length="121" mass="13946">MYAACSRWDDAAKMRSLMKSNQVKKFSACSWMEIDGKVHKFTADDKTHPESEVIYLELNRLLRRLEEAGFSLDKSLALHKVDKYRKLHSNCYHSEKLALAFALVRKPHGMAPIRIIKNPGL</sequence>
<dbReference type="InterPro" id="IPR032867">
    <property type="entry name" value="DYW_dom"/>
</dbReference>
<organism evidence="3 4">
    <name type="scientific">Cinchona calisaya</name>
    <dbReference type="NCBI Taxonomy" id="153742"/>
    <lineage>
        <taxon>Eukaryota</taxon>
        <taxon>Viridiplantae</taxon>
        <taxon>Streptophyta</taxon>
        <taxon>Embryophyta</taxon>
        <taxon>Tracheophyta</taxon>
        <taxon>Spermatophyta</taxon>
        <taxon>Magnoliopsida</taxon>
        <taxon>eudicotyledons</taxon>
        <taxon>Gunneridae</taxon>
        <taxon>Pentapetalae</taxon>
        <taxon>asterids</taxon>
        <taxon>lamiids</taxon>
        <taxon>Gentianales</taxon>
        <taxon>Rubiaceae</taxon>
        <taxon>Cinchonoideae</taxon>
        <taxon>Cinchoneae</taxon>
        <taxon>Cinchona</taxon>
    </lineage>
</organism>
<dbReference type="PANTHER" id="PTHR47926">
    <property type="entry name" value="PENTATRICOPEPTIDE REPEAT-CONTAINING PROTEIN"/>
    <property type="match status" value="1"/>
</dbReference>
<dbReference type="InterPro" id="IPR046848">
    <property type="entry name" value="E_motif"/>
</dbReference>
<dbReference type="Proteomes" id="UP001630127">
    <property type="component" value="Unassembled WGS sequence"/>
</dbReference>
<evidence type="ECO:0000313" key="3">
    <source>
        <dbReference type="EMBL" id="KAL3532510.1"/>
    </source>
</evidence>
<dbReference type="Pfam" id="PF20430">
    <property type="entry name" value="Eplus_motif"/>
    <property type="match status" value="1"/>
</dbReference>
<reference evidence="3 4" key="1">
    <citation type="submission" date="2024-11" db="EMBL/GenBank/DDBJ databases">
        <title>A near-complete genome assembly of Cinchona calisaya.</title>
        <authorList>
            <person name="Lian D.C."/>
            <person name="Zhao X.W."/>
            <person name="Wei L."/>
        </authorList>
    </citation>
    <scope>NUCLEOTIDE SEQUENCE [LARGE SCALE GENOMIC DNA]</scope>
    <source>
        <tissue evidence="3">Nenye</tissue>
    </source>
</reference>
<evidence type="ECO:0000313" key="4">
    <source>
        <dbReference type="Proteomes" id="UP001630127"/>
    </source>
</evidence>
<dbReference type="Pfam" id="PF14432">
    <property type="entry name" value="DYW_deaminase"/>
    <property type="match status" value="1"/>
</dbReference>
<gene>
    <name evidence="3" type="ORF">ACH5RR_006031</name>
</gene>
<keyword evidence="4" id="KW-1185">Reference proteome</keyword>
<protein>
    <recommendedName>
        <fullName evidence="2">DYW domain-containing protein</fullName>
    </recommendedName>
</protein>
<dbReference type="InterPro" id="IPR046849">
    <property type="entry name" value="E2_motif"/>
</dbReference>
<evidence type="ECO:0000259" key="2">
    <source>
        <dbReference type="Pfam" id="PF14432"/>
    </source>
</evidence>
<dbReference type="EMBL" id="JBJUIK010000003">
    <property type="protein sequence ID" value="KAL3532510.1"/>
    <property type="molecule type" value="Genomic_DNA"/>
</dbReference>